<name>A0ABV5VEB1_9ACTN</name>
<dbReference type="SUPFAM" id="SSF89372">
    <property type="entry name" value="Fucose-specific lectin"/>
    <property type="match status" value="1"/>
</dbReference>
<keyword evidence="3" id="KW-1185">Reference proteome</keyword>
<dbReference type="InterPro" id="IPR058502">
    <property type="entry name" value="PLL-like_beta-prop"/>
</dbReference>
<dbReference type="RefSeq" id="WP_247470315.1">
    <property type="nucleotide sequence ID" value="NZ_JBHMAR010000013.1"/>
</dbReference>
<protein>
    <recommendedName>
        <fullName evidence="1">PLL-like beta propeller domain-containing protein</fullName>
    </recommendedName>
</protein>
<comment type="caution">
    <text evidence="2">The sequence shown here is derived from an EMBL/GenBank/DDBJ whole genome shotgun (WGS) entry which is preliminary data.</text>
</comment>
<dbReference type="EMBL" id="JBHMAR010000013">
    <property type="protein sequence ID" value="MFB9736142.1"/>
    <property type="molecule type" value="Genomic_DNA"/>
</dbReference>
<proteinExistence type="predicted"/>
<evidence type="ECO:0000313" key="2">
    <source>
        <dbReference type="EMBL" id="MFB9736142.1"/>
    </source>
</evidence>
<accession>A0ABV5VEB1</accession>
<organism evidence="2 3">
    <name type="scientific">Streptomyces thermocoprophilus</name>
    <dbReference type="NCBI Taxonomy" id="78356"/>
    <lineage>
        <taxon>Bacteria</taxon>
        <taxon>Bacillati</taxon>
        <taxon>Actinomycetota</taxon>
        <taxon>Actinomycetes</taxon>
        <taxon>Kitasatosporales</taxon>
        <taxon>Streptomycetaceae</taxon>
        <taxon>Streptomyces</taxon>
    </lineage>
</organism>
<dbReference type="Pfam" id="PF26607">
    <property type="entry name" value="DUF8189"/>
    <property type="match status" value="1"/>
</dbReference>
<sequence>MNGEWLICGRDGRLSVYQLSGDFVLCRAERVPGGPWDAPRRIGGDQRVRPVLAIGQGIDSYGHLISWGPDTGLVHSTHFRPLLAPLDWHPIAHPDGKGDESFEPAVAVDHQGRAHVFVRNAAGGLNMRAQALKGGWGPWRDLKGADLQGAPAAAAGKDGRIEVYVAARGAVLYGRQPQPATVFELEETVEARAVPGTLKALATSEENTTLFFVDEDGRLCAWRPGSKPVELLDAAGTGRIAAVRCELDGQDCTLLAQRSATGGVSFAAFPSEQEWAGASWTRSGAELPPDVEVSLALDSDGRVVAAAQSPSTGALFLARRKDEPGLALTPWQAV</sequence>
<evidence type="ECO:0000313" key="3">
    <source>
        <dbReference type="Proteomes" id="UP001589703"/>
    </source>
</evidence>
<gene>
    <name evidence="2" type="ORF">ACFFRO_13560</name>
</gene>
<evidence type="ECO:0000259" key="1">
    <source>
        <dbReference type="Pfam" id="PF26607"/>
    </source>
</evidence>
<reference evidence="2 3" key="1">
    <citation type="submission" date="2024-09" db="EMBL/GenBank/DDBJ databases">
        <authorList>
            <person name="Sun Q."/>
            <person name="Mori K."/>
        </authorList>
    </citation>
    <scope>NUCLEOTIDE SEQUENCE [LARGE SCALE GENOMIC DNA]</scope>
    <source>
        <strain evidence="2 3">JCM 10918</strain>
    </source>
</reference>
<dbReference type="Proteomes" id="UP001589703">
    <property type="component" value="Unassembled WGS sequence"/>
</dbReference>
<feature type="domain" description="PLL-like beta propeller" evidence="1">
    <location>
        <begin position="10"/>
        <end position="172"/>
    </location>
</feature>
<dbReference type="Gene3D" id="2.120.10.70">
    <property type="entry name" value="Fucose-specific lectin"/>
    <property type="match status" value="1"/>
</dbReference>